<dbReference type="Pfam" id="PF00534">
    <property type="entry name" value="Glycos_transf_1"/>
    <property type="match status" value="1"/>
</dbReference>
<comment type="caution">
    <text evidence="3">The sequence shown here is derived from an EMBL/GenBank/DDBJ whole genome shotgun (WGS) entry which is preliminary data.</text>
</comment>
<proteinExistence type="predicted"/>
<dbReference type="InterPro" id="IPR050194">
    <property type="entry name" value="Glycosyltransferase_grp1"/>
</dbReference>
<gene>
    <name evidence="3" type="ORF">BROSI_A1124</name>
</gene>
<evidence type="ECO:0000259" key="1">
    <source>
        <dbReference type="Pfam" id="PF00534"/>
    </source>
</evidence>
<dbReference type="InterPro" id="IPR028098">
    <property type="entry name" value="Glyco_trans_4-like_N"/>
</dbReference>
<evidence type="ECO:0000313" key="3">
    <source>
        <dbReference type="EMBL" id="GAN32609.1"/>
    </source>
</evidence>
<dbReference type="InterPro" id="IPR001296">
    <property type="entry name" value="Glyco_trans_1"/>
</dbReference>
<dbReference type="PANTHER" id="PTHR45947">
    <property type="entry name" value="SULFOQUINOVOSYL TRANSFERASE SQD2"/>
    <property type="match status" value="1"/>
</dbReference>
<organism evidence="3 4">
    <name type="scientific">Candidatus Brocadia sinica JPN1</name>
    <dbReference type="NCBI Taxonomy" id="1197129"/>
    <lineage>
        <taxon>Bacteria</taxon>
        <taxon>Pseudomonadati</taxon>
        <taxon>Planctomycetota</taxon>
        <taxon>Candidatus Brocadiia</taxon>
        <taxon>Candidatus Brocadiales</taxon>
        <taxon>Candidatus Brocadiaceae</taxon>
        <taxon>Candidatus Brocadia</taxon>
    </lineage>
</organism>
<evidence type="ECO:0000259" key="2">
    <source>
        <dbReference type="Pfam" id="PF13439"/>
    </source>
</evidence>
<sequence length="386" mass="44366">MKIALVVYQFIREKGGVESYVFHLSKQLLSRGHEVHIFAHRFGKGRYRELICHPVPAITFWSPLKYWTFAVNAPKIIKKTQVKFDLVHGFTQTLFQDIYRVGGGCHWDYMMHTYPLMQSLFGKILLCLNPRHFSLLFLERAIFKRKHYKQITCISEQCREEIIHHYQLSPGDIEVIYNGVDISIFTPQNRIRYRDAVRAKYGIAPDEVLLLFVGSGFKRKGLKYVIESLPLVNKSQKVKLLVVGKGNVREYQRLADEKDVLDKVVFAGVSKQIEEIYGGGDIFVFPSEYDAFGTACLEAMASGLPVIASNTSGVSEIITHRQDGFVISHPIDAKDIANYINVLLEKEKREQIGLAARQKAERYSFEANIEKTLRIYRKVLDTNPRE</sequence>
<feature type="domain" description="Glycosyltransferase subfamily 4-like N-terminal" evidence="2">
    <location>
        <begin position="15"/>
        <end position="183"/>
    </location>
</feature>
<name>A0ABQ0JVX8_9BACT</name>
<dbReference type="CDD" id="cd03801">
    <property type="entry name" value="GT4_PimA-like"/>
    <property type="match status" value="1"/>
</dbReference>
<accession>A0ABQ0JVX8</accession>
<reference evidence="4" key="1">
    <citation type="journal article" date="2015" name="Genome Announc.">
        <title>Draft Genome Sequence of an Anaerobic Ammonium-Oxidizing Bacterium, "Candidatus Brocadia sinica".</title>
        <authorList>
            <person name="Oshiki M."/>
            <person name="Shinyako-Hata K."/>
            <person name="Satoh H."/>
            <person name="Okabe S."/>
        </authorList>
    </citation>
    <scope>NUCLEOTIDE SEQUENCE [LARGE SCALE GENOMIC DNA]</scope>
    <source>
        <strain evidence="4">JPN1</strain>
    </source>
</reference>
<dbReference type="Proteomes" id="UP000032309">
    <property type="component" value="Unassembled WGS sequence"/>
</dbReference>
<dbReference type="Pfam" id="PF13439">
    <property type="entry name" value="Glyco_transf_4"/>
    <property type="match status" value="1"/>
</dbReference>
<evidence type="ECO:0000313" key="4">
    <source>
        <dbReference type="Proteomes" id="UP000032309"/>
    </source>
</evidence>
<dbReference type="RefSeq" id="WP_052562748.1">
    <property type="nucleotide sequence ID" value="NZ_BAFN01000001.1"/>
</dbReference>
<keyword evidence="4" id="KW-1185">Reference proteome</keyword>
<dbReference type="Gene3D" id="3.40.50.2000">
    <property type="entry name" value="Glycogen Phosphorylase B"/>
    <property type="match status" value="2"/>
</dbReference>
<dbReference type="EMBL" id="BAFN01000001">
    <property type="protein sequence ID" value="GAN32609.1"/>
    <property type="molecule type" value="Genomic_DNA"/>
</dbReference>
<feature type="domain" description="Glycosyl transferase family 1" evidence="1">
    <location>
        <begin position="195"/>
        <end position="358"/>
    </location>
</feature>
<protein>
    <submittedName>
        <fullName evidence="3">Alpha-1-3-glucosyltransferase</fullName>
    </submittedName>
</protein>
<dbReference type="PANTHER" id="PTHR45947:SF3">
    <property type="entry name" value="SULFOQUINOVOSYL TRANSFERASE SQD2"/>
    <property type="match status" value="1"/>
</dbReference>
<dbReference type="SUPFAM" id="SSF53756">
    <property type="entry name" value="UDP-Glycosyltransferase/glycogen phosphorylase"/>
    <property type="match status" value="1"/>
</dbReference>